<evidence type="ECO:0000313" key="2">
    <source>
        <dbReference type="Proteomes" id="UP001150259"/>
    </source>
</evidence>
<accession>A0ABT5GDT5</accession>
<dbReference type="InterPro" id="IPR006357">
    <property type="entry name" value="HAD-SF_hydro_IIA"/>
</dbReference>
<dbReference type="PANTHER" id="PTHR19288:SF95">
    <property type="entry name" value="D-GLYCEROL 3-PHOSPHATE PHOSPHATASE"/>
    <property type="match status" value="1"/>
</dbReference>
<dbReference type="GO" id="GO:0016787">
    <property type="term" value="F:hydrolase activity"/>
    <property type="evidence" value="ECO:0007669"/>
    <property type="project" value="UniProtKB-KW"/>
</dbReference>
<keyword evidence="1" id="KW-0378">Hydrolase</keyword>
<dbReference type="Proteomes" id="UP001150259">
    <property type="component" value="Unassembled WGS sequence"/>
</dbReference>
<name>A0ABT5GDT5_9MICO</name>
<gene>
    <name evidence="1" type="ORF">OO014_01740</name>
</gene>
<comment type="caution">
    <text evidence="1">The sequence shown here is derived from an EMBL/GenBank/DDBJ whole genome shotgun (WGS) entry which is preliminary data.</text>
</comment>
<dbReference type="EMBL" id="JAPFQL010000003">
    <property type="protein sequence ID" value="MDC5695965.1"/>
    <property type="molecule type" value="Genomic_DNA"/>
</dbReference>
<dbReference type="Pfam" id="PF13242">
    <property type="entry name" value="Hydrolase_like"/>
    <property type="match status" value="1"/>
</dbReference>
<protein>
    <submittedName>
        <fullName evidence="1">HAD-IIA family hydrolase</fullName>
    </submittedName>
</protein>
<reference evidence="1 2" key="1">
    <citation type="submission" date="2022-11" db="EMBL/GenBank/DDBJ databases">
        <title>Anaerobic phenanthrene biodegradation by a DNRA strain PheN6.</title>
        <authorList>
            <person name="Zhang Z."/>
        </authorList>
    </citation>
    <scope>NUCLEOTIDE SEQUENCE [LARGE SCALE GENOMIC DNA]</scope>
    <source>
        <strain evidence="1 2">PheN6</strain>
    </source>
</reference>
<dbReference type="Pfam" id="PF13344">
    <property type="entry name" value="Hydrolase_6"/>
    <property type="match status" value="1"/>
</dbReference>
<sequence>MNGRTSGQGTLRAEAVERMLAHRAEGPLRGLYAGLVCDLDGVVYRGSRAVPGAPDVLRQLVREGMRIVYATNNASRLPSEVAEHLSELGLPASSPDVVTSAQAGAAALAALLVPGSRVLALGGQGVSAALAEVGLEPVQPARSASGAPPAAVLQGLGRELTVQDFESAARHLADGAVWVATNGDATLPMEWGLAPGNGAYVTLLAQTVGRDPLVVGKPHAPLYQASVERLGTTLEATLAVGDRLDTDIAGAVAAGLDSAWVLTGVHPPSELLRQPEGGVPTWVISHLAELEQPYAAVLRSDDGYTCAGGWARATSEGLDLKPGPADPIELVRAGLAAALDARGSGLLTGVGLGEVAAQLDALLSGSRSG</sequence>
<dbReference type="InterPro" id="IPR023214">
    <property type="entry name" value="HAD_sf"/>
</dbReference>
<evidence type="ECO:0000313" key="1">
    <source>
        <dbReference type="EMBL" id="MDC5695965.1"/>
    </source>
</evidence>
<dbReference type="PANTHER" id="PTHR19288">
    <property type="entry name" value="4-NITROPHENYLPHOSPHATASE-RELATED"/>
    <property type="match status" value="1"/>
</dbReference>
<dbReference type="SUPFAM" id="SSF56784">
    <property type="entry name" value="HAD-like"/>
    <property type="match status" value="1"/>
</dbReference>
<proteinExistence type="predicted"/>
<dbReference type="RefSeq" id="WP_272460526.1">
    <property type="nucleotide sequence ID" value="NZ_JAPFQL010000003.1"/>
</dbReference>
<organism evidence="1 2">
    <name type="scientific">Intrasporangium calvum</name>
    <dbReference type="NCBI Taxonomy" id="53358"/>
    <lineage>
        <taxon>Bacteria</taxon>
        <taxon>Bacillati</taxon>
        <taxon>Actinomycetota</taxon>
        <taxon>Actinomycetes</taxon>
        <taxon>Micrococcales</taxon>
        <taxon>Intrasporangiaceae</taxon>
        <taxon>Intrasporangium</taxon>
    </lineage>
</organism>
<dbReference type="NCBIfam" id="TIGR01460">
    <property type="entry name" value="HAD-SF-IIA"/>
    <property type="match status" value="1"/>
</dbReference>
<dbReference type="InterPro" id="IPR036412">
    <property type="entry name" value="HAD-like_sf"/>
</dbReference>
<dbReference type="Gene3D" id="3.40.50.1000">
    <property type="entry name" value="HAD superfamily/HAD-like"/>
    <property type="match status" value="2"/>
</dbReference>
<keyword evidence="2" id="KW-1185">Reference proteome</keyword>